<dbReference type="Gene3D" id="1.10.3720.10">
    <property type="entry name" value="MetI-like"/>
    <property type="match status" value="1"/>
</dbReference>
<evidence type="ECO:0000256" key="5">
    <source>
        <dbReference type="ARBA" id="ARBA00022989"/>
    </source>
</evidence>
<keyword evidence="2 7" id="KW-0813">Transport</keyword>
<dbReference type="Proteomes" id="UP000287233">
    <property type="component" value="Chromosome"/>
</dbReference>
<feature type="transmembrane region" description="Helical" evidence="7">
    <location>
        <begin position="115"/>
        <end position="136"/>
    </location>
</feature>
<comment type="similarity">
    <text evidence="7">Belongs to the binding-protein-dependent transport system permease family.</text>
</comment>
<evidence type="ECO:0000259" key="8">
    <source>
        <dbReference type="PROSITE" id="PS50928"/>
    </source>
</evidence>
<proteinExistence type="inferred from homology"/>
<dbReference type="SUPFAM" id="SSF161098">
    <property type="entry name" value="MetI-like"/>
    <property type="match status" value="1"/>
</dbReference>
<dbReference type="PANTHER" id="PTHR43744">
    <property type="entry name" value="ABC TRANSPORTER PERMEASE PROTEIN MG189-RELATED-RELATED"/>
    <property type="match status" value="1"/>
</dbReference>
<sequence>MTRRSRRPRNIAAHLVLLVGVAVMVFPVYMAFIGSTHDAATIGRGRLPLTPGGHLAENYIQAWVYGTGERVSGTPVRVMMANSLVMAIVIAVGKISVSLLAAYAVVFFRFPGRMFFFWLIFITLMLPLEVRIIPSYKVVSDFGLLNTLAGLTIPLMVSATGTLLFRQVFMTIPKELLDAAKIDGAGPMRCLWSIILPLGRPSIAALFVILFVYGWNQYLWPLLITTERKMDTIVIGIVKMLGTSESLMDWNLVMATTVMAMAVPVTVVILLQRWLVKGLVETEK</sequence>
<dbReference type="AlphaFoldDB" id="A0A410FVT7"/>
<evidence type="ECO:0000256" key="2">
    <source>
        <dbReference type="ARBA" id="ARBA00022448"/>
    </source>
</evidence>
<dbReference type="GO" id="GO:0005886">
    <property type="term" value="C:plasma membrane"/>
    <property type="evidence" value="ECO:0007669"/>
    <property type="project" value="UniProtKB-SubCell"/>
</dbReference>
<keyword evidence="6 7" id="KW-0472">Membrane</keyword>
<evidence type="ECO:0000313" key="10">
    <source>
        <dbReference type="Proteomes" id="UP000287233"/>
    </source>
</evidence>
<accession>A0A410FVT7</accession>
<reference evidence="10" key="1">
    <citation type="submission" date="2018-12" db="EMBL/GenBank/DDBJ databases">
        <title>Complete genome sequence of an uncultured bacterium of the candidate phylum Bipolaricaulota.</title>
        <authorList>
            <person name="Kadnikov V.V."/>
            <person name="Mardanov A.V."/>
            <person name="Beletsky A.V."/>
            <person name="Frank Y.A."/>
            <person name="Karnachuk O.V."/>
            <person name="Ravin N.V."/>
        </authorList>
    </citation>
    <scope>NUCLEOTIDE SEQUENCE [LARGE SCALE GENOMIC DNA]</scope>
</reference>
<protein>
    <submittedName>
        <fullName evidence="9">Glycerol-3-phosphate ABC transporter, permease protein UgpE</fullName>
    </submittedName>
</protein>
<dbReference type="KEGG" id="bih:BIP78_1459"/>
<dbReference type="NCBIfam" id="NF008210">
    <property type="entry name" value="PRK10973.1"/>
    <property type="match status" value="1"/>
</dbReference>
<evidence type="ECO:0000256" key="7">
    <source>
        <dbReference type="RuleBase" id="RU363032"/>
    </source>
</evidence>
<evidence type="ECO:0000256" key="3">
    <source>
        <dbReference type="ARBA" id="ARBA00022475"/>
    </source>
</evidence>
<dbReference type="InterPro" id="IPR035906">
    <property type="entry name" value="MetI-like_sf"/>
</dbReference>
<keyword evidence="4 7" id="KW-0812">Transmembrane</keyword>
<feature type="transmembrane region" description="Helical" evidence="7">
    <location>
        <begin position="250"/>
        <end position="271"/>
    </location>
</feature>
<feature type="transmembrane region" description="Helical" evidence="7">
    <location>
        <begin position="148"/>
        <end position="169"/>
    </location>
</feature>
<comment type="subcellular location">
    <subcellularLocation>
        <location evidence="1 7">Cell membrane</location>
        <topology evidence="1 7">Multi-pass membrane protein</topology>
    </subcellularLocation>
</comment>
<feature type="domain" description="ABC transmembrane type-1" evidence="8">
    <location>
        <begin position="80"/>
        <end position="271"/>
    </location>
</feature>
<feature type="transmembrane region" description="Helical" evidence="7">
    <location>
        <begin position="84"/>
        <end position="108"/>
    </location>
</feature>
<feature type="transmembrane region" description="Helical" evidence="7">
    <location>
        <begin position="190"/>
        <end position="213"/>
    </location>
</feature>
<dbReference type="PROSITE" id="PS50928">
    <property type="entry name" value="ABC_TM1"/>
    <property type="match status" value="1"/>
</dbReference>
<organism evidence="9 10">
    <name type="scientific">Bipolaricaulis sibiricus</name>
    <dbReference type="NCBI Taxonomy" id="2501609"/>
    <lineage>
        <taxon>Bacteria</taxon>
        <taxon>Candidatus Bipolaricaulota</taxon>
        <taxon>Candidatus Bipolaricaulia</taxon>
        <taxon>Candidatus Bipolaricaulales</taxon>
        <taxon>Candidatus Bipolaricaulaceae</taxon>
        <taxon>Candidatus Bipolaricaulis</taxon>
    </lineage>
</organism>
<evidence type="ECO:0000313" key="9">
    <source>
        <dbReference type="EMBL" id="QAA77225.1"/>
    </source>
</evidence>
<dbReference type="Pfam" id="PF00528">
    <property type="entry name" value="BPD_transp_1"/>
    <property type="match status" value="1"/>
</dbReference>
<evidence type="ECO:0000256" key="6">
    <source>
        <dbReference type="ARBA" id="ARBA00023136"/>
    </source>
</evidence>
<gene>
    <name evidence="9" type="ORF">BIP78_1459</name>
</gene>
<dbReference type="EMBL" id="CP034928">
    <property type="protein sequence ID" value="QAA77225.1"/>
    <property type="molecule type" value="Genomic_DNA"/>
</dbReference>
<dbReference type="CDD" id="cd06261">
    <property type="entry name" value="TM_PBP2"/>
    <property type="match status" value="1"/>
</dbReference>
<name>A0A410FVT7_BIPS1</name>
<evidence type="ECO:0000256" key="4">
    <source>
        <dbReference type="ARBA" id="ARBA00022692"/>
    </source>
</evidence>
<dbReference type="GO" id="GO:0055085">
    <property type="term" value="P:transmembrane transport"/>
    <property type="evidence" value="ECO:0007669"/>
    <property type="project" value="InterPro"/>
</dbReference>
<feature type="transmembrane region" description="Helical" evidence="7">
    <location>
        <begin position="12"/>
        <end position="32"/>
    </location>
</feature>
<dbReference type="InterPro" id="IPR000515">
    <property type="entry name" value="MetI-like"/>
</dbReference>
<evidence type="ECO:0000256" key="1">
    <source>
        <dbReference type="ARBA" id="ARBA00004651"/>
    </source>
</evidence>
<keyword evidence="5 7" id="KW-1133">Transmembrane helix</keyword>
<dbReference type="PANTHER" id="PTHR43744:SF8">
    <property type="entry name" value="SN-GLYCEROL-3-PHOSPHATE TRANSPORT SYSTEM PERMEASE PROTEIN UGPE"/>
    <property type="match status" value="1"/>
</dbReference>
<keyword evidence="3" id="KW-1003">Cell membrane</keyword>